<dbReference type="PROSITE" id="PS50948">
    <property type="entry name" value="PAN"/>
    <property type="match status" value="1"/>
</dbReference>
<sequence length="282" mass="31408">MAICFGRVLLIIIILKFAPECTSFQNKFYRSKSKALTAYNRTLTTLSKIGCSVECARDRSCRSASYRETTRECMLSDLPSFVIDLYGHDDLFLEVFGTTEWTLVYRGIPRIGSNPATAWLTGESVTSDPACQQLGNTSCNKHFRHSIASDWSSLNIEQVKIAFYKGSLEQNITFDGRNSTISNWFSQSRILSSTWPGVRANASFNRFKTIDGTRVFVVSPSHSTVGCHDDLHFAAVIATSGWCAYDRPSAYPQIYFATGEHAGKPETMTGMDIADGFAIFIK</sequence>
<dbReference type="Proteomes" id="UP000828390">
    <property type="component" value="Unassembled WGS sequence"/>
</dbReference>
<accession>A0A9D4LFZ4</accession>
<evidence type="ECO:0000313" key="3">
    <source>
        <dbReference type="EMBL" id="KAH3856226.1"/>
    </source>
</evidence>
<dbReference type="SUPFAM" id="SSF57414">
    <property type="entry name" value="Hairpin loop containing domain-like"/>
    <property type="match status" value="1"/>
</dbReference>
<reference evidence="3" key="2">
    <citation type="submission" date="2020-11" db="EMBL/GenBank/DDBJ databases">
        <authorList>
            <person name="McCartney M.A."/>
            <person name="Auch B."/>
            <person name="Kono T."/>
            <person name="Mallez S."/>
            <person name="Becker A."/>
            <person name="Gohl D.M."/>
            <person name="Silverstein K.A.T."/>
            <person name="Koren S."/>
            <person name="Bechman K.B."/>
            <person name="Herman A."/>
            <person name="Abrahante J.E."/>
            <person name="Garbe J."/>
        </authorList>
    </citation>
    <scope>NUCLEOTIDE SEQUENCE</scope>
    <source>
        <strain evidence="3">Duluth1</strain>
        <tissue evidence="3">Whole animal</tissue>
    </source>
</reference>
<evidence type="ECO:0000313" key="4">
    <source>
        <dbReference type="Proteomes" id="UP000828390"/>
    </source>
</evidence>
<organism evidence="3 4">
    <name type="scientific">Dreissena polymorpha</name>
    <name type="common">Zebra mussel</name>
    <name type="synonym">Mytilus polymorpha</name>
    <dbReference type="NCBI Taxonomy" id="45954"/>
    <lineage>
        <taxon>Eukaryota</taxon>
        <taxon>Metazoa</taxon>
        <taxon>Spiralia</taxon>
        <taxon>Lophotrochozoa</taxon>
        <taxon>Mollusca</taxon>
        <taxon>Bivalvia</taxon>
        <taxon>Autobranchia</taxon>
        <taxon>Heteroconchia</taxon>
        <taxon>Euheterodonta</taxon>
        <taxon>Imparidentia</taxon>
        <taxon>Neoheterodontei</taxon>
        <taxon>Myida</taxon>
        <taxon>Dreissenoidea</taxon>
        <taxon>Dreissenidae</taxon>
        <taxon>Dreissena</taxon>
    </lineage>
</organism>
<dbReference type="AlphaFoldDB" id="A0A9D4LFZ4"/>
<feature type="domain" description="Apple" evidence="2">
    <location>
        <begin position="21"/>
        <end position="90"/>
    </location>
</feature>
<evidence type="ECO:0000259" key="2">
    <source>
        <dbReference type="PROSITE" id="PS50948"/>
    </source>
</evidence>
<keyword evidence="4" id="KW-1185">Reference proteome</keyword>
<name>A0A9D4LFZ4_DREPO</name>
<comment type="caution">
    <text evidence="3">The sequence shown here is derived from an EMBL/GenBank/DDBJ whole genome shotgun (WGS) entry which is preliminary data.</text>
</comment>
<proteinExistence type="predicted"/>
<gene>
    <name evidence="3" type="ORF">DPMN_098810</name>
</gene>
<reference evidence="3" key="1">
    <citation type="journal article" date="2019" name="bioRxiv">
        <title>The Genome of the Zebra Mussel, Dreissena polymorpha: A Resource for Invasive Species Research.</title>
        <authorList>
            <person name="McCartney M.A."/>
            <person name="Auch B."/>
            <person name="Kono T."/>
            <person name="Mallez S."/>
            <person name="Zhang Y."/>
            <person name="Obille A."/>
            <person name="Becker A."/>
            <person name="Abrahante J.E."/>
            <person name="Garbe J."/>
            <person name="Badalamenti J.P."/>
            <person name="Herman A."/>
            <person name="Mangelson H."/>
            <person name="Liachko I."/>
            <person name="Sullivan S."/>
            <person name="Sone E.D."/>
            <person name="Koren S."/>
            <person name="Silverstein K.A.T."/>
            <person name="Beckman K.B."/>
            <person name="Gohl D.M."/>
        </authorList>
    </citation>
    <scope>NUCLEOTIDE SEQUENCE</scope>
    <source>
        <strain evidence="3">Duluth1</strain>
        <tissue evidence="3">Whole animal</tissue>
    </source>
</reference>
<protein>
    <recommendedName>
        <fullName evidence="2">Apple domain-containing protein</fullName>
    </recommendedName>
</protein>
<feature type="chain" id="PRO_5038745441" description="Apple domain-containing protein" evidence="1">
    <location>
        <begin position="24"/>
        <end position="282"/>
    </location>
</feature>
<dbReference type="EMBL" id="JAIWYP010000003">
    <property type="protein sequence ID" value="KAH3856226.1"/>
    <property type="molecule type" value="Genomic_DNA"/>
</dbReference>
<dbReference type="InterPro" id="IPR003609">
    <property type="entry name" value="Pan_app"/>
</dbReference>
<keyword evidence="1" id="KW-0732">Signal</keyword>
<evidence type="ECO:0000256" key="1">
    <source>
        <dbReference type="SAM" id="SignalP"/>
    </source>
</evidence>
<dbReference type="Pfam" id="PF00024">
    <property type="entry name" value="PAN_1"/>
    <property type="match status" value="1"/>
</dbReference>
<feature type="signal peptide" evidence="1">
    <location>
        <begin position="1"/>
        <end position="23"/>
    </location>
</feature>